<dbReference type="PANTHER" id="PTHR11592:SF81">
    <property type="entry name" value="GLUTATHIONE PEROXIDASE"/>
    <property type="match status" value="1"/>
</dbReference>
<dbReference type="Gene3D" id="3.40.30.10">
    <property type="entry name" value="Glutaredoxin"/>
    <property type="match status" value="1"/>
</dbReference>
<dbReference type="InterPro" id="IPR029760">
    <property type="entry name" value="GPX_CS"/>
</dbReference>
<organism evidence="5 6">
    <name type="scientific">Armadillidium nasatum</name>
    <dbReference type="NCBI Taxonomy" id="96803"/>
    <lineage>
        <taxon>Eukaryota</taxon>
        <taxon>Metazoa</taxon>
        <taxon>Ecdysozoa</taxon>
        <taxon>Arthropoda</taxon>
        <taxon>Crustacea</taxon>
        <taxon>Multicrustacea</taxon>
        <taxon>Malacostraca</taxon>
        <taxon>Eumalacostraca</taxon>
        <taxon>Peracarida</taxon>
        <taxon>Isopoda</taxon>
        <taxon>Oniscidea</taxon>
        <taxon>Crinocheta</taxon>
        <taxon>Armadillidiidae</taxon>
        <taxon>Armadillidium</taxon>
    </lineage>
</organism>
<dbReference type="PIRSF" id="PIRSF000303">
    <property type="entry name" value="Glutathion_perox"/>
    <property type="match status" value="1"/>
</dbReference>
<dbReference type="GO" id="GO:0004602">
    <property type="term" value="F:glutathione peroxidase activity"/>
    <property type="evidence" value="ECO:0007669"/>
    <property type="project" value="TreeGrafter"/>
</dbReference>
<dbReference type="Proteomes" id="UP000326759">
    <property type="component" value="Unassembled WGS sequence"/>
</dbReference>
<name>A0A5N5TEP0_9CRUS</name>
<dbReference type="SUPFAM" id="SSF52833">
    <property type="entry name" value="Thioredoxin-like"/>
    <property type="match status" value="1"/>
</dbReference>
<dbReference type="PRINTS" id="PR01011">
    <property type="entry name" value="GLUTPROXDASE"/>
</dbReference>
<keyword evidence="6" id="KW-1185">Reference proteome</keyword>
<comment type="similarity">
    <text evidence="1 4">Belongs to the glutathione peroxidase family.</text>
</comment>
<proteinExistence type="inferred from homology"/>
<dbReference type="PANTHER" id="PTHR11592">
    <property type="entry name" value="GLUTATHIONE PEROXIDASE"/>
    <property type="match status" value="1"/>
</dbReference>
<comment type="caution">
    <text evidence="5">The sequence shown here is derived from an EMBL/GenBank/DDBJ whole genome shotgun (WGS) entry which is preliminary data.</text>
</comment>
<evidence type="ECO:0000313" key="5">
    <source>
        <dbReference type="EMBL" id="KAB7505134.1"/>
    </source>
</evidence>
<evidence type="ECO:0000256" key="4">
    <source>
        <dbReference type="RuleBase" id="RU000499"/>
    </source>
</evidence>
<dbReference type="InterPro" id="IPR000889">
    <property type="entry name" value="Glutathione_peroxidase"/>
</dbReference>
<sequence length="137" mass="15946">MNALQETYTNFSVIGFPCNQFWKQEPGANGTEILNGIKHVRPGGGFLPNFVLFKKIEVNGDNEHPLYTYLKSSCPPTRNYFSSSEKLFYETLNNNDIRWNWEKFLITKSGKPYMRYDPGTRPSEIKGDIEFLLMQDY</sequence>
<dbReference type="PROSITE" id="PS51355">
    <property type="entry name" value="GLUTATHIONE_PEROXID_3"/>
    <property type="match status" value="1"/>
</dbReference>
<dbReference type="AlphaFoldDB" id="A0A5N5TEP0"/>
<evidence type="ECO:0000313" key="6">
    <source>
        <dbReference type="Proteomes" id="UP000326759"/>
    </source>
</evidence>
<dbReference type="OrthoDB" id="446890at2759"/>
<dbReference type="InterPro" id="IPR036249">
    <property type="entry name" value="Thioredoxin-like_sf"/>
</dbReference>
<evidence type="ECO:0000256" key="1">
    <source>
        <dbReference type="ARBA" id="ARBA00006926"/>
    </source>
</evidence>
<evidence type="ECO:0000256" key="2">
    <source>
        <dbReference type="ARBA" id="ARBA00022559"/>
    </source>
</evidence>
<evidence type="ECO:0000256" key="3">
    <source>
        <dbReference type="ARBA" id="ARBA00023002"/>
    </source>
</evidence>
<dbReference type="Pfam" id="PF00255">
    <property type="entry name" value="GSHPx"/>
    <property type="match status" value="1"/>
</dbReference>
<dbReference type="GO" id="GO:0006979">
    <property type="term" value="P:response to oxidative stress"/>
    <property type="evidence" value="ECO:0007669"/>
    <property type="project" value="InterPro"/>
</dbReference>
<reference evidence="5 6" key="1">
    <citation type="journal article" date="2019" name="PLoS Biol.">
        <title>Sex chromosomes control vertical transmission of feminizing Wolbachia symbionts in an isopod.</title>
        <authorList>
            <person name="Becking T."/>
            <person name="Chebbi M.A."/>
            <person name="Giraud I."/>
            <person name="Moumen B."/>
            <person name="Laverre T."/>
            <person name="Caubet Y."/>
            <person name="Peccoud J."/>
            <person name="Gilbert C."/>
            <person name="Cordaux R."/>
        </authorList>
    </citation>
    <scope>NUCLEOTIDE SEQUENCE [LARGE SCALE GENOMIC DNA]</scope>
    <source>
        <strain evidence="5">ANa2</strain>
        <tissue evidence="5">Whole body excluding digestive tract and cuticle</tissue>
    </source>
</reference>
<keyword evidence="2 4" id="KW-0575">Peroxidase</keyword>
<protein>
    <recommendedName>
        <fullName evidence="4">Glutathione peroxidase</fullName>
    </recommendedName>
</protein>
<dbReference type="EMBL" id="SEYY01001724">
    <property type="protein sequence ID" value="KAB7505134.1"/>
    <property type="molecule type" value="Genomic_DNA"/>
</dbReference>
<accession>A0A5N5TEP0</accession>
<gene>
    <name evidence="5" type="primary">Gpx6</name>
    <name evidence="5" type="ORF">Anas_02348</name>
</gene>
<dbReference type="PROSITE" id="PS00763">
    <property type="entry name" value="GLUTATHIONE_PEROXID_2"/>
    <property type="match status" value="1"/>
</dbReference>
<keyword evidence="3 4" id="KW-0560">Oxidoreductase</keyword>